<dbReference type="SUPFAM" id="SSF53474">
    <property type="entry name" value="alpha/beta-Hydrolases"/>
    <property type="match status" value="1"/>
</dbReference>
<evidence type="ECO:0000259" key="3">
    <source>
        <dbReference type="Pfam" id="PF02230"/>
    </source>
</evidence>
<dbReference type="Proteomes" id="UP000186019">
    <property type="component" value="Unassembled WGS sequence"/>
</dbReference>
<feature type="domain" description="Phospholipase/carboxylesterase/thioesterase" evidence="3">
    <location>
        <begin position="70"/>
        <end position="231"/>
    </location>
</feature>
<dbReference type="InterPro" id="IPR029058">
    <property type="entry name" value="AB_hydrolase_fold"/>
</dbReference>
<keyword evidence="5" id="KW-1185">Reference proteome</keyword>
<dbReference type="GO" id="GO:0016787">
    <property type="term" value="F:hydrolase activity"/>
    <property type="evidence" value="ECO:0007669"/>
    <property type="project" value="UniProtKB-KW"/>
</dbReference>
<gene>
    <name evidence="4" type="ORF">SAMN05421666_1315</name>
</gene>
<dbReference type="OrthoDB" id="9801763at2"/>
<evidence type="ECO:0000256" key="1">
    <source>
        <dbReference type="ARBA" id="ARBA00006499"/>
    </source>
</evidence>
<evidence type="ECO:0000256" key="2">
    <source>
        <dbReference type="ARBA" id="ARBA00022801"/>
    </source>
</evidence>
<keyword evidence="2" id="KW-0378">Hydrolase</keyword>
<dbReference type="PANTHER" id="PTHR10655">
    <property type="entry name" value="LYSOPHOSPHOLIPASE-RELATED"/>
    <property type="match status" value="1"/>
</dbReference>
<protein>
    <submittedName>
        <fullName evidence="4">Phospholipase/carboxylesterase</fullName>
    </submittedName>
</protein>
<dbReference type="Gene3D" id="3.40.50.1820">
    <property type="entry name" value="alpha/beta hydrolase"/>
    <property type="match status" value="1"/>
</dbReference>
<evidence type="ECO:0000313" key="4">
    <source>
        <dbReference type="EMBL" id="SIS03110.1"/>
    </source>
</evidence>
<dbReference type="AlphaFoldDB" id="A0A1N7FS17"/>
<dbReference type="InterPro" id="IPR050565">
    <property type="entry name" value="LYPA1-2/EST-like"/>
</dbReference>
<name>A0A1N7FS17_9RHOB</name>
<sequence length="235" mass="24003">MTAGAELRSGGTGPHANQRIAVAGAPLDAARLAVVMVHGRGGAPEDMIGLADHLALPDVAVLAPAAADRSWWPESFLAPLGANEPGLSSGLSVVEALLADLEAKGFGPERIALVGFSQGACLALEAAARLARPFRAVAALSGGLLGTGEAGGAPQDALYGRPEKAFEYEGRLDGVPILIGCHEQDPHIPLARVRQSAAVLQEMGAALETLIIPGAGHGIIADEAAWLRKTLNQKS</sequence>
<dbReference type="STRING" id="573024.SAMN05216208_0821"/>
<dbReference type="Pfam" id="PF02230">
    <property type="entry name" value="Abhydrolase_2"/>
    <property type="match status" value="1"/>
</dbReference>
<organism evidence="4 5">
    <name type="scientific">Roseovarius nanhaiticus</name>
    <dbReference type="NCBI Taxonomy" id="573024"/>
    <lineage>
        <taxon>Bacteria</taxon>
        <taxon>Pseudomonadati</taxon>
        <taxon>Pseudomonadota</taxon>
        <taxon>Alphaproteobacteria</taxon>
        <taxon>Rhodobacterales</taxon>
        <taxon>Roseobacteraceae</taxon>
        <taxon>Roseovarius</taxon>
    </lineage>
</organism>
<comment type="similarity">
    <text evidence="1">Belongs to the AB hydrolase superfamily. AB hydrolase 2 family.</text>
</comment>
<dbReference type="EMBL" id="FTNV01000001">
    <property type="protein sequence ID" value="SIS03110.1"/>
    <property type="molecule type" value="Genomic_DNA"/>
</dbReference>
<dbReference type="InterPro" id="IPR003140">
    <property type="entry name" value="PLipase/COase/thioEstase"/>
</dbReference>
<accession>A0A1N7FS17</accession>
<evidence type="ECO:0000313" key="5">
    <source>
        <dbReference type="Proteomes" id="UP000186019"/>
    </source>
</evidence>
<proteinExistence type="inferred from homology"/>
<reference evidence="4 5" key="1">
    <citation type="submission" date="2017-01" db="EMBL/GenBank/DDBJ databases">
        <authorList>
            <person name="Mah S.A."/>
            <person name="Swanson W.J."/>
            <person name="Moy G.W."/>
            <person name="Vacquier V.D."/>
        </authorList>
    </citation>
    <scope>NUCLEOTIDE SEQUENCE [LARGE SCALE GENOMIC DNA]</scope>
    <source>
        <strain evidence="4 5">DSM 29590</strain>
    </source>
</reference>
<dbReference type="PANTHER" id="PTHR10655:SF17">
    <property type="entry name" value="LYSOPHOSPHOLIPASE-LIKE PROTEIN 1"/>
    <property type="match status" value="1"/>
</dbReference>